<dbReference type="STRING" id="1114924.SAMN05216258_107206"/>
<evidence type="ECO:0008006" key="3">
    <source>
        <dbReference type="Google" id="ProtNLM"/>
    </source>
</evidence>
<organism evidence="1 2">
    <name type="scientific">Albimonas pacifica</name>
    <dbReference type="NCBI Taxonomy" id="1114924"/>
    <lineage>
        <taxon>Bacteria</taxon>
        <taxon>Pseudomonadati</taxon>
        <taxon>Pseudomonadota</taxon>
        <taxon>Alphaproteobacteria</taxon>
        <taxon>Rhodobacterales</taxon>
        <taxon>Paracoccaceae</taxon>
        <taxon>Albimonas</taxon>
    </lineage>
</organism>
<keyword evidence="2" id="KW-1185">Reference proteome</keyword>
<dbReference type="EMBL" id="FOQH01000007">
    <property type="protein sequence ID" value="SFI51006.1"/>
    <property type="molecule type" value="Genomic_DNA"/>
</dbReference>
<evidence type="ECO:0000313" key="2">
    <source>
        <dbReference type="Proteomes" id="UP000199377"/>
    </source>
</evidence>
<protein>
    <recommendedName>
        <fullName evidence="3">Type II secretory pathway, component PulF</fullName>
    </recommendedName>
</protein>
<dbReference type="RefSeq" id="WP_092861242.1">
    <property type="nucleotide sequence ID" value="NZ_FOQH01000007.1"/>
</dbReference>
<dbReference type="OrthoDB" id="7869940at2"/>
<proteinExistence type="predicted"/>
<name>A0A1I3ISS7_9RHOB</name>
<gene>
    <name evidence="1" type="ORF">SAMN05216258_107206</name>
</gene>
<reference evidence="1 2" key="1">
    <citation type="submission" date="2016-10" db="EMBL/GenBank/DDBJ databases">
        <authorList>
            <person name="de Groot N.N."/>
        </authorList>
    </citation>
    <scope>NUCLEOTIDE SEQUENCE [LARGE SCALE GENOMIC DNA]</scope>
    <source>
        <strain evidence="1 2">CGMCC 1.11030</strain>
    </source>
</reference>
<dbReference type="Proteomes" id="UP000199377">
    <property type="component" value="Unassembled WGS sequence"/>
</dbReference>
<sequence>MTKPTKEGAARAPRPQQVFTLLVEVGRAEGDGLPADATGAALLCYASGVDEPEAVRETVAVLKTAEMSPIEVTGWGTVEEREERGEEIHETDRELMARALAENAVIVAQVQPFYD</sequence>
<dbReference type="AlphaFoldDB" id="A0A1I3ISS7"/>
<accession>A0A1I3ISS7</accession>
<evidence type="ECO:0000313" key="1">
    <source>
        <dbReference type="EMBL" id="SFI51006.1"/>
    </source>
</evidence>